<dbReference type="EMBL" id="LAZR01000075">
    <property type="protein sequence ID" value="KKN94855.1"/>
    <property type="molecule type" value="Genomic_DNA"/>
</dbReference>
<dbReference type="SUPFAM" id="SSF52833">
    <property type="entry name" value="Thioredoxin-like"/>
    <property type="match status" value="1"/>
</dbReference>
<dbReference type="AlphaFoldDB" id="A0A0F9UP41"/>
<proteinExistence type="predicted"/>
<dbReference type="PANTHER" id="PTHR30041">
    <property type="entry name" value="ARSENATE REDUCTASE"/>
    <property type="match status" value="1"/>
</dbReference>
<dbReference type="InterPro" id="IPR006660">
    <property type="entry name" value="Arsenate_reductase-like"/>
</dbReference>
<dbReference type="Pfam" id="PF03960">
    <property type="entry name" value="ArsC"/>
    <property type="match status" value="1"/>
</dbReference>
<dbReference type="PROSITE" id="PS51353">
    <property type="entry name" value="ARSC"/>
    <property type="match status" value="1"/>
</dbReference>
<evidence type="ECO:0008006" key="2">
    <source>
        <dbReference type="Google" id="ProtNLM"/>
    </source>
</evidence>
<accession>A0A0F9UP41</accession>
<name>A0A0F9UP41_9ZZZZ</name>
<dbReference type="PANTHER" id="PTHR30041:SF8">
    <property type="entry name" value="PROTEIN YFFB"/>
    <property type="match status" value="1"/>
</dbReference>
<protein>
    <recommendedName>
        <fullName evidence="2">Arsenate reductase</fullName>
    </recommendedName>
</protein>
<comment type="caution">
    <text evidence="1">The sequence shown here is derived from an EMBL/GenBank/DDBJ whole genome shotgun (WGS) entry which is preliminary data.</text>
</comment>
<organism evidence="1">
    <name type="scientific">marine sediment metagenome</name>
    <dbReference type="NCBI Taxonomy" id="412755"/>
    <lineage>
        <taxon>unclassified sequences</taxon>
        <taxon>metagenomes</taxon>
        <taxon>ecological metagenomes</taxon>
    </lineage>
</organism>
<sequence length="106" mass="11569">MLIYGLKNCDTCRKAIKALPDAQLVDVRQDGVPADVLARAHARFGAALMNTRSTTWRGLDDAERASDPLELLVAHPALMKRPLIAVGEDLFLGWNDTTQAEVKAAQ</sequence>
<evidence type="ECO:0000313" key="1">
    <source>
        <dbReference type="EMBL" id="KKN94855.1"/>
    </source>
</evidence>
<reference evidence="1" key="1">
    <citation type="journal article" date="2015" name="Nature">
        <title>Complex archaea that bridge the gap between prokaryotes and eukaryotes.</title>
        <authorList>
            <person name="Spang A."/>
            <person name="Saw J.H."/>
            <person name="Jorgensen S.L."/>
            <person name="Zaremba-Niedzwiedzka K."/>
            <person name="Martijn J."/>
            <person name="Lind A.E."/>
            <person name="van Eijk R."/>
            <person name="Schleper C."/>
            <person name="Guy L."/>
            <person name="Ettema T.J."/>
        </authorList>
    </citation>
    <scope>NUCLEOTIDE SEQUENCE</scope>
</reference>
<dbReference type="Gene3D" id="3.40.30.10">
    <property type="entry name" value="Glutaredoxin"/>
    <property type="match status" value="1"/>
</dbReference>
<dbReference type="InterPro" id="IPR036249">
    <property type="entry name" value="Thioredoxin-like_sf"/>
</dbReference>
<gene>
    <name evidence="1" type="ORF">LCGC14_0184320</name>
</gene>